<evidence type="ECO:0000313" key="2">
    <source>
        <dbReference type="EMBL" id="MEU3557421.1"/>
    </source>
</evidence>
<keyword evidence="2" id="KW-0378">Hydrolase</keyword>
<accession>A0ABV2YPK1</accession>
<dbReference type="Pfam" id="PF00561">
    <property type="entry name" value="Abhydrolase_1"/>
    <property type="match status" value="1"/>
</dbReference>
<dbReference type="Proteomes" id="UP001550850">
    <property type="component" value="Unassembled WGS sequence"/>
</dbReference>
<dbReference type="PANTHER" id="PTHR43798:SF33">
    <property type="entry name" value="HYDROLASE, PUTATIVE (AFU_ORTHOLOGUE AFUA_2G14860)-RELATED"/>
    <property type="match status" value="1"/>
</dbReference>
<dbReference type="SUPFAM" id="SSF53474">
    <property type="entry name" value="alpha/beta-Hydrolases"/>
    <property type="match status" value="1"/>
</dbReference>
<name>A0ABV2YPK1_9ACTN</name>
<dbReference type="PANTHER" id="PTHR43798">
    <property type="entry name" value="MONOACYLGLYCEROL LIPASE"/>
    <property type="match status" value="1"/>
</dbReference>
<keyword evidence="3" id="KW-1185">Reference proteome</keyword>
<evidence type="ECO:0000313" key="3">
    <source>
        <dbReference type="Proteomes" id="UP001550850"/>
    </source>
</evidence>
<organism evidence="2 3">
    <name type="scientific">Streptomyces fragilis</name>
    <dbReference type="NCBI Taxonomy" id="67301"/>
    <lineage>
        <taxon>Bacteria</taxon>
        <taxon>Bacillati</taxon>
        <taxon>Actinomycetota</taxon>
        <taxon>Actinomycetes</taxon>
        <taxon>Kitasatosporales</taxon>
        <taxon>Streptomycetaceae</taxon>
        <taxon>Streptomyces</taxon>
    </lineage>
</organism>
<dbReference type="GO" id="GO:0016787">
    <property type="term" value="F:hydrolase activity"/>
    <property type="evidence" value="ECO:0007669"/>
    <property type="project" value="UniProtKB-KW"/>
</dbReference>
<dbReference type="PRINTS" id="PR00111">
    <property type="entry name" value="ABHYDROLASE"/>
</dbReference>
<dbReference type="InterPro" id="IPR050266">
    <property type="entry name" value="AB_hydrolase_sf"/>
</dbReference>
<reference evidence="2 3" key="1">
    <citation type="submission" date="2024-06" db="EMBL/GenBank/DDBJ databases">
        <title>The Natural Products Discovery Center: Release of the First 8490 Sequenced Strains for Exploring Actinobacteria Biosynthetic Diversity.</title>
        <authorList>
            <person name="Kalkreuter E."/>
            <person name="Kautsar S.A."/>
            <person name="Yang D."/>
            <person name="Bader C.D."/>
            <person name="Teijaro C.N."/>
            <person name="Fluegel L."/>
            <person name="Davis C.M."/>
            <person name="Simpson J.R."/>
            <person name="Lauterbach L."/>
            <person name="Steele A.D."/>
            <person name="Gui C."/>
            <person name="Meng S."/>
            <person name="Li G."/>
            <person name="Viehrig K."/>
            <person name="Ye F."/>
            <person name="Su P."/>
            <person name="Kiefer A.F."/>
            <person name="Nichols A."/>
            <person name="Cepeda A.J."/>
            <person name="Yan W."/>
            <person name="Fan B."/>
            <person name="Jiang Y."/>
            <person name="Adhikari A."/>
            <person name="Zheng C.-J."/>
            <person name="Schuster L."/>
            <person name="Cowan T.M."/>
            <person name="Smanski M.J."/>
            <person name="Chevrette M.G."/>
            <person name="De Carvalho L.P.S."/>
            <person name="Shen B."/>
        </authorList>
    </citation>
    <scope>NUCLEOTIDE SEQUENCE [LARGE SCALE GENOMIC DNA]</scope>
    <source>
        <strain evidence="2 3">NPDC038104</strain>
    </source>
</reference>
<protein>
    <submittedName>
        <fullName evidence="2">Alpha/beta hydrolase</fullName>
    </submittedName>
</protein>
<dbReference type="Gene3D" id="3.40.50.1820">
    <property type="entry name" value="alpha/beta hydrolase"/>
    <property type="match status" value="1"/>
</dbReference>
<gene>
    <name evidence="2" type="ORF">AB0E65_24880</name>
</gene>
<feature type="domain" description="AB hydrolase-1" evidence="1">
    <location>
        <begin position="24"/>
        <end position="124"/>
    </location>
</feature>
<dbReference type="RefSeq" id="WP_108955593.1">
    <property type="nucleotide sequence ID" value="NZ_BEVZ01000006.1"/>
</dbReference>
<sequence>MPFFTTSDDLEIHYQLWEAESDLPPIVLHHGFIADSDIEWVAPGVVRFLTAAGRRVLALDARGHGRSAKPHDPARYGEARMSQDLRELMDHLGEHAYDLVGYSMGAVVSLLTAAQDTRVRRLVIGGVGAAVVELGGVDSRVIGGDVLVDALTVDDPATVKDPAAAAFRAFVDAVGGDRLALAAHARAIHQRPIPLADVTAPTLLLAGGEDPLAARPEVLADALPGATLRVLRGDHLGALRDPAFVTELSAFLDAR</sequence>
<comment type="caution">
    <text evidence="2">The sequence shown here is derived from an EMBL/GenBank/DDBJ whole genome shotgun (WGS) entry which is preliminary data.</text>
</comment>
<dbReference type="InterPro" id="IPR029058">
    <property type="entry name" value="AB_hydrolase_fold"/>
</dbReference>
<proteinExistence type="predicted"/>
<dbReference type="InterPro" id="IPR000073">
    <property type="entry name" value="AB_hydrolase_1"/>
</dbReference>
<evidence type="ECO:0000259" key="1">
    <source>
        <dbReference type="Pfam" id="PF00561"/>
    </source>
</evidence>
<dbReference type="EMBL" id="JBEZUR010000057">
    <property type="protein sequence ID" value="MEU3557421.1"/>
    <property type="molecule type" value="Genomic_DNA"/>
</dbReference>